<dbReference type="RefSeq" id="WP_008564270.1">
    <property type="nucleotide sequence ID" value="NZ_JH594501.1"/>
</dbReference>
<evidence type="ECO:0000256" key="3">
    <source>
        <dbReference type="ARBA" id="ARBA00022801"/>
    </source>
</evidence>
<dbReference type="GO" id="GO:0009044">
    <property type="term" value="F:xylan 1,4-beta-xylosidase activity"/>
    <property type="evidence" value="ECO:0007669"/>
    <property type="project" value="InterPro"/>
</dbReference>
<accession>H1HK48</accession>
<keyword evidence="2" id="KW-0732">Signal</keyword>
<proteinExistence type="inferred from homology"/>
<dbReference type="Proteomes" id="UP000003167">
    <property type="component" value="Unassembled WGS sequence"/>
</dbReference>
<dbReference type="InterPro" id="IPR044993">
    <property type="entry name" value="BXL"/>
</dbReference>
<dbReference type="Gene3D" id="2.60.40.10">
    <property type="entry name" value="Immunoglobulins"/>
    <property type="match status" value="1"/>
</dbReference>
<dbReference type="InterPro" id="IPR001764">
    <property type="entry name" value="Glyco_hydro_3_N"/>
</dbReference>
<dbReference type="InterPro" id="IPR026891">
    <property type="entry name" value="Fn3-like"/>
</dbReference>
<dbReference type="SUPFAM" id="SSF52279">
    <property type="entry name" value="Beta-D-glucan exohydrolase, C-terminal domain"/>
    <property type="match status" value="1"/>
</dbReference>
<evidence type="ECO:0000259" key="4">
    <source>
        <dbReference type="SMART" id="SM01217"/>
    </source>
</evidence>
<protein>
    <recommendedName>
        <fullName evidence="4">Fibronectin type III-like domain-containing protein</fullName>
    </recommendedName>
</protein>
<dbReference type="InterPro" id="IPR036962">
    <property type="entry name" value="Glyco_hydro_3_N_sf"/>
</dbReference>
<dbReference type="Gene3D" id="3.40.50.1700">
    <property type="entry name" value="Glycoside hydrolase family 3 C-terminal domain"/>
    <property type="match status" value="1"/>
</dbReference>
<dbReference type="GO" id="GO:0045493">
    <property type="term" value="P:xylan catabolic process"/>
    <property type="evidence" value="ECO:0007669"/>
    <property type="project" value="InterPro"/>
</dbReference>
<name>H1HK48_9BACT</name>
<dbReference type="PATRIC" id="fig|999422.3.peg.544"/>
<dbReference type="PRINTS" id="PR00133">
    <property type="entry name" value="GLHYDRLASE3"/>
</dbReference>
<dbReference type="HOGENOM" id="CLU_004542_5_3_10"/>
<dbReference type="Pfam" id="PF01915">
    <property type="entry name" value="Glyco_hydro_3_C"/>
    <property type="match status" value="1"/>
</dbReference>
<dbReference type="PANTHER" id="PTHR42721:SF3">
    <property type="entry name" value="BETA-D-XYLOSIDASE 5-RELATED"/>
    <property type="match status" value="1"/>
</dbReference>
<comment type="similarity">
    <text evidence="1">Belongs to the glycosyl hydrolase 3 family.</text>
</comment>
<dbReference type="InterPro" id="IPR017853">
    <property type="entry name" value="GH"/>
</dbReference>
<dbReference type="InterPro" id="IPR002772">
    <property type="entry name" value="Glyco_hydro_3_C"/>
</dbReference>
<evidence type="ECO:0000313" key="5">
    <source>
        <dbReference type="EMBL" id="EHO72949.1"/>
    </source>
</evidence>
<dbReference type="AlphaFoldDB" id="H1HK48"/>
<sequence length="699" mass="76683">MAQTKEKQMQQKARRLINMMTLDEKISQMMNETPGIPRLGIKPYDWWNEGLHGVGRDGRATVFPQPIGMGATFNPALIRQIGDAIATEGRAKYNVAQRNNNYARYTGLTFWSPNINIFRDPRWGRGMETYGEDPFLTGTLGIAYVQGMQGNDPFYLKVAACGKHYAVHSGPEATRHEANVSPTKRDLFETYLPAFKMLVQQGHVEAIMGAYNRVYGEACSGSKYLLTDVLRKQWGFRGHIVSDCDAVADIHAGHKIVKTEAEACAIAIKAGLNIECGHTFEAMKQAVAQKLLTEQEIDRALLPLMMTRLKLGILEYDAECPYNEVKETEICSPEHIALARKAATESMVLLKNNGILPLDKNLHTLFIAGPGASDSFWLMGNYFGISNRYCTYLQGIADKVSSGTAVNFRPAFGESTPTKNTINWALDEAIAAEKTIVVMGNNGNLEGEEGESIASETRGDRVSMRLPASQMKFLRDLKARKNGIVVVLTGGSPIDVREISRLADAVVMAWYPGQEGGYALADLLFGDENFSGRLPVTFPESTDALPPFEDYAMKGRTYKYQTAHIQYPFGYGLSYTTVTYAHAKVETMPQKGRGMTVSAVLKNTGNKAVDEVAQVYLSAPGAGTTAALASLVAFKRIGLQPGEQQLVRFDIPFDRLLTVQEDGTAQLLKGNYTITVGGAAPGERTKALGISMTTTAFHL</sequence>
<dbReference type="STRING" id="999422.HMPREF9944_00542"/>
<comment type="caution">
    <text evidence="5">The sequence shown here is derived from an EMBL/GenBank/DDBJ whole genome shotgun (WGS) entry which is preliminary data.</text>
</comment>
<evidence type="ECO:0000313" key="6">
    <source>
        <dbReference type="Proteomes" id="UP000003167"/>
    </source>
</evidence>
<keyword evidence="3" id="KW-0378">Hydrolase</keyword>
<reference evidence="5 6" key="1">
    <citation type="submission" date="2011-12" db="EMBL/GenBank/DDBJ databases">
        <title>The Genome Sequence of Prevotella maculosa OT 289.</title>
        <authorList>
            <consortium name="The Broad Institute Genome Sequencing Platform"/>
            <person name="Earl A."/>
            <person name="Ward D."/>
            <person name="Feldgarden M."/>
            <person name="Gevers D."/>
            <person name="Izard J."/>
            <person name="Blanton J.M."/>
            <person name="Mathney J."/>
            <person name="Tanner A.C."/>
            <person name="Dewhirst F.E."/>
            <person name="Young S.K."/>
            <person name="Zeng Q."/>
            <person name="Gargeya S."/>
            <person name="Fitzgerald M."/>
            <person name="Haas B."/>
            <person name="Abouelleil A."/>
            <person name="Alvarado L."/>
            <person name="Arachchi H.M."/>
            <person name="Berlin A."/>
            <person name="Chapman S.B."/>
            <person name="Gearin G."/>
            <person name="Goldberg J."/>
            <person name="Griggs A."/>
            <person name="Gujja S."/>
            <person name="Hansen M."/>
            <person name="Heiman D."/>
            <person name="Howarth C."/>
            <person name="Larimer J."/>
            <person name="Lui A."/>
            <person name="MacDonald P.J.P."/>
            <person name="McCowen C."/>
            <person name="Montmayeur A."/>
            <person name="Murphy C."/>
            <person name="Neiman D."/>
            <person name="Pearson M."/>
            <person name="Priest M."/>
            <person name="Roberts A."/>
            <person name="Saif S."/>
            <person name="Shea T."/>
            <person name="Sisk P."/>
            <person name="Stolte C."/>
            <person name="Sykes S."/>
            <person name="Wortman J."/>
            <person name="Nusbaum C."/>
            <person name="Birren B."/>
        </authorList>
    </citation>
    <scope>NUCLEOTIDE SEQUENCE [LARGE SCALE GENOMIC DNA]</scope>
    <source>
        <strain evidence="5 6">OT 289</strain>
    </source>
</reference>
<dbReference type="EMBL" id="AGEK01000016">
    <property type="protein sequence ID" value="EHO72949.1"/>
    <property type="molecule type" value="Genomic_DNA"/>
</dbReference>
<dbReference type="GO" id="GO:0046556">
    <property type="term" value="F:alpha-L-arabinofuranosidase activity"/>
    <property type="evidence" value="ECO:0007669"/>
    <property type="project" value="TreeGrafter"/>
</dbReference>
<dbReference type="InterPro" id="IPR013783">
    <property type="entry name" value="Ig-like_fold"/>
</dbReference>
<dbReference type="GO" id="GO:0031222">
    <property type="term" value="P:arabinan catabolic process"/>
    <property type="evidence" value="ECO:0007669"/>
    <property type="project" value="TreeGrafter"/>
</dbReference>
<organism evidence="5 6">
    <name type="scientific">Segatella maculosa OT 289</name>
    <dbReference type="NCBI Taxonomy" id="999422"/>
    <lineage>
        <taxon>Bacteria</taxon>
        <taxon>Pseudomonadati</taxon>
        <taxon>Bacteroidota</taxon>
        <taxon>Bacteroidia</taxon>
        <taxon>Bacteroidales</taxon>
        <taxon>Prevotellaceae</taxon>
        <taxon>Segatella</taxon>
    </lineage>
</organism>
<feature type="domain" description="Fibronectin type III-like" evidence="4">
    <location>
        <begin position="611"/>
        <end position="680"/>
    </location>
</feature>
<gene>
    <name evidence="5" type="ORF">HMPREF9944_00542</name>
</gene>
<dbReference type="Pfam" id="PF14310">
    <property type="entry name" value="Fn3-like"/>
    <property type="match status" value="1"/>
</dbReference>
<dbReference type="SMART" id="SM01217">
    <property type="entry name" value="Fn3_like"/>
    <property type="match status" value="1"/>
</dbReference>
<dbReference type="Gene3D" id="3.20.20.300">
    <property type="entry name" value="Glycoside hydrolase, family 3, N-terminal domain"/>
    <property type="match status" value="1"/>
</dbReference>
<keyword evidence="6" id="KW-1185">Reference proteome</keyword>
<dbReference type="PANTHER" id="PTHR42721">
    <property type="entry name" value="SUGAR HYDROLASE-RELATED"/>
    <property type="match status" value="1"/>
</dbReference>
<dbReference type="SUPFAM" id="SSF51445">
    <property type="entry name" value="(Trans)glycosidases"/>
    <property type="match status" value="1"/>
</dbReference>
<dbReference type="InterPro" id="IPR036881">
    <property type="entry name" value="Glyco_hydro_3_C_sf"/>
</dbReference>
<evidence type="ECO:0000256" key="1">
    <source>
        <dbReference type="ARBA" id="ARBA00005336"/>
    </source>
</evidence>
<evidence type="ECO:0000256" key="2">
    <source>
        <dbReference type="ARBA" id="ARBA00022729"/>
    </source>
</evidence>
<dbReference type="Pfam" id="PF00933">
    <property type="entry name" value="Glyco_hydro_3"/>
    <property type="match status" value="1"/>
</dbReference>